<feature type="domain" description="Tll0287-like" evidence="2">
    <location>
        <begin position="26"/>
        <end position="188"/>
    </location>
</feature>
<dbReference type="Pfam" id="PF11845">
    <property type="entry name" value="Tll0287-like"/>
    <property type="match status" value="1"/>
</dbReference>
<proteinExistence type="predicted"/>
<feature type="chain" id="PRO_5010542696" description="Tll0287-like domain-containing protein" evidence="1">
    <location>
        <begin position="23"/>
        <end position="192"/>
    </location>
</feature>
<evidence type="ECO:0000313" key="4">
    <source>
        <dbReference type="Proteomes" id="UP000190064"/>
    </source>
</evidence>
<dbReference type="RefSeq" id="WP_078320095.1">
    <property type="nucleotide sequence ID" value="NZ_FXTS01000006.1"/>
</dbReference>
<dbReference type="AlphaFoldDB" id="A0A1T1HA51"/>
<feature type="signal peptide" evidence="1">
    <location>
        <begin position="1"/>
        <end position="22"/>
    </location>
</feature>
<dbReference type="InterPro" id="IPR021796">
    <property type="entry name" value="Tll0287-like_dom"/>
</dbReference>
<protein>
    <recommendedName>
        <fullName evidence="2">Tll0287-like domain-containing protein</fullName>
    </recommendedName>
</protein>
<name>A0A1T1HA51_OCELI</name>
<dbReference type="Proteomes" id="UP000190064">
    <property type="component" value="Unassembled WGS sequence"/>
</dbReference>
<sequence length="192" mass="20746">MKKNLTIPAMVVALSSSLVAQAETQSSEQLKAEAKTVIQTLGKNLMGELKSAAQEGGLPAAIQVCNTKALPMTDDVSGMKGWQISRTSLRLRNPQNAPDAWERQVLEQFAVQAEQGADLKKLAYAEVITGDNGDKKMRLMKAIPVAEQCLACHGSNLKPEVGERLQVLYPHDNATGFKAGDLRGAFSLEKQL</sequence>
<dbReference type="EMBL" id="MTSD02000005">
    <property type="protein sequence ID" value="OOV86646.1"/>
    <property type="molecule type" value="Genomic_DNA"/>
</dbReference>
<evidence type="ECO:0000313" key="3">
    <source>
        <dbReference type="EMBL" id="OOV86646.1"/>
    </source>
</evidence>
<dbReference type="STRING" id="966.BTA35_0212200"/>
<accession>A0A1T1HA51</accession>
<keyword evidence="4" id="KW-1185">Reference proteome</keyword>
<keyword evidence="1" id="KW-0732">Signal</keyword>
<comment type="caution">
    <text evidence="3">The sequence shown here is derived from an EMBL/GenBank/DDBJ whole genome shotgun (WGS) entry which is preliminary data.</text>
</comment>
<organism evidence="3 4">
    <name type="scientific">Oceanospirillum linum</name>
    <dbReference type="NCBI Taxonomy" id="966"/>
    <lineage>
        <taxon>Bacteria</taxon>
        <taxon>Pseudomonadati</taxon>
        <taxon>Pseudomonadota</taxon>
        <taxon>Gammaproteobacteria</taxon>
        <taxon>Oceanospirillales</taxon>
        <taxon>Oceanospirillaceae</taxon>
        <taxon>Oceanospirillum</taxon>
    </lineage>
</organism>
<evidence type="ECO:0000256" key="1">
    <source>
        <dbReference type="SAM" id="SignalP"/>
    </source>
</evidence>
<gene>
    <name evidence="3" type="ORF">BTA35_0212200</name>
</gene>
<evidence type="ECO:0000259" key="2">
    <source>
        <dbReference type="Pfam" id="PF11845"/>
    </source>
</evidence>
<reference evidence="3" key="1">
    <citation type="submission" date="2017-02" db="EMBL/GenBank/DDBJ databases">
        <title>Draft Genome Sequence of the Salt Water Bacterium Oceanospirillum linum ATCC 11336.</title>
        <authorList>
            <person name="Trachtenberg A.M."/>
            <person name="Carney J.G."/>
            <person name="Linnane J.D."/>
            <person name="Rheaume B.A."/>
            <person name="Pitts N.L."/>
            <person name="Mykles D.L."/>
            <person name="Maclea K.S."/>
        </authorList>
    </citation>
    <scope>NUCLEOTIDE SEQUENCE [LARGE SCALE GENOMIC DNA]</scope>
    <source>
        <strain evidence="3">ATCC 11336</strain>
    </source>
</reference>